<reference evidence="13 14" key="1">
    <citation type="submission" date="2022-12" db="EMBL/GenBank/DDBJ databases">
        <title>Hymenobacter canadensis sp. nov. isolated from lake water of the Cambridge Bay, Canada.</title>
        <authorList>
            <person name="Kim W.H."/>
            <person name="Lee Y.M."/>
        </authorList>
    </citation>
    <scope>NUCLEOTIDE SEQUENCE [LARGE SCALE GENOMIC DNA]</scope>
    <source>
        <strain evidence="13 14">PAMC 29467</strain>
    </source>
</reference>
<dbReference type="EC" id="2.3.1.180" evidence="10"/>
<evidence type="ECO:0000256" key="3">
    <source>
        <dbReference type="ARBA" id="ARBA00022516"/>
    </source>
</evidence>
<evidence type="ECO:0000256" key="8">
    <source>
        <dbReference type="ARBA" id="ARBA00023268"/>
    </source>
</evidence>
<dbReference type="InterPro" id="IPR013747">
    <property type="entry name" value="ACP_syn_III_C"/>
</dbReference>
<dbReference type="Pfam" id="PF08545">
    <property type="entry name" value="ACP_syn_III"/>
    <property type="match status" value="1"/>
</dbReference>
<keyword evidence="5 10" id="KW-0276">Fatty acid metabolism</keyword>
<keyword evidence="2 10" id="KW-0963">Cytoplasm</keyword>
<evidence type="ECO:0000256" key="5">
    <source>
        <dbReference type="ARBA" id="ARBA00022832"/>
    </source>
</evidence>
<feature type="domain" description="Beta-ketoacyl-[acyl-carrier-protein] synthase III C-terminal" evidence="11">
    <location>
        <begin position="239"/>
        <end position="326"/>
    </location>
</feature>
<dbReference type="Proteomes" id="UP001211005">
    <property type="component" value="Chromosome"/>
</dbReference>
<dbReference type="SUPFAM" id="SSF53901">
    <property type="entry name" value="Thiolase-like"/>
    <property type="match status" value="1"/>
</dbReference>
<comment type="subcellular location">
    <subcellularLocation>
        <location evidence="10">Cytoplasm</location>
    </subcellularLocation>
</comment>
<feature type="region of interest" description="ACP-binding" evidence="10">
    <location>
        <begin position="256"/>
        <end position="260"/>
    </location>
</feature>
<keyword evidence="6 10" id="KW-0443">Lipid metabolism</keyword>
<dbReference type="InterPro" id="IPR016039">
    <property type="entry name" value="Thiolase-like"/>
</dbReference>
<gene>
    <name evidence="10" type="primary">fabH</name>
    <name evidence="13" type="ORF">O3303_03895</name>
</gene>
<comment type="catalytic activity">
    <reaction evidence="10">
        <text>malonyl-[ACP] + acetyl-CoA + H(+) = 3-oxobutanoyl-[ACP] + CO2 + CoA</text>
        <dbReference type="Rhea" id="RHEA:12080"/>
        <dbReference type="Rhea" id="RHEA-COMP:9623"/>
        <dbReference type="Rhea" id="RHEA-COMP:9625"/>
        <dbReference type="ChEBI" id="CHEBI:15378"/>
        <dbReference type="ChEBI" id="CHEBI:16526"/>
        <dbReference type="ChEBI" id="CHEBI:57287"/>
        <dbReference type="ChEBI" id="CHEBI:57288"/>
        <dbReference type="ChEBI" id="CHEBI:78449"/>
        <dbReference type="ChEBI" id="CHEBI:78450"/>
        <dbReference type="EC" id="2.3.1.180"/>
    </reaction>
</comment>
<keyword evidence="8 10" id="KW-0511">Multifunctional enzyme</keyword>
<evidence type="ECO:0000313" key="13">
    <source>
        <dbReference type="EMBL" id="WBA42705.1"/>
    </source>
</evidence>
<evidence type="ECO:0000256" key="7">
    <source>
        <dbReference type="ARBA" id="ARBA00023160"/>
    </source>
</evidence>
<evidence type="ECO:0000259" key="11">
    <source>
        <dbReference type="Pfam" id="PF08541"/>
    </source>
</evidence>
<keyword evidence="3 10" id="KW-0444">Lipid biosynthesis</keyword>
<evidence type="ECO:0000256" key="6">
    <source>
        <dbReference type="ARBA" id="ARBA00023098"/>
    </source>
</evidence>
<dbReference type="NCBIfam" id="NF006829">
    <property type="entry name" value="PRK09352.1"/>
    <property type="match status" value="1"/>
</dbReference>
<dbReference type="Gene3D" id="3.40.47.10">
    <property type="match status" value="1"/>
</dbReference>
<comment type="similarity">
    <text evidence="1 10">Belongs to the thiolase-like superfamily. FabH family.</text>
</comment>
<dbReference type="HAMAP" id="MF_01815">
    <property type="entry name" value="FabH"/>
    <property type="match status" value="1"/>
</dbReference>
<organism evidence="13 14">
    <name type="scientific">Hymenobacter canadensis</name>
    <dbReference type="NCBI Taxonomy" id="2999067"/>
    <lineage>
        <taxon>Bacteria</taxon>
        <taxon>Pseudomonadati</taxon>
        <taxon>Bacteroidota</taxon>
        <taxon>Cytophagia</taxon>
        <taxon>Cytophagales</taxon>
        <taxon>Hymenobacteraceae</taxon>
        <taxon>Hymenobacter</taxon>
    </lineage>
</organism>
<name>A0ABY7LVF8_9BACT</name>
<keyword evidence="14" id="KW-1185">Reference proteome</keyword>
<evidence type="ECO:0000313" key="14">
    <source>
        <dbReference type="Proteomes" id="UP001211005"/>
    </source>
</evidence>
<dbReference type="PANTHER" id="PTHR34069">
    <property type="entry name" value="3-OXOACYL-[ACYL-CARRIER-PROTEIN] SYNTHASE 3"/>
    <property type="match status" value="1"/>
</dbReference>
<feature type="domain" description="Beta-ketoacyl-[acyl-carrier-protein] synthase III N-terminal" evidence="12">
    <location>
        <begin position="109"/>
        <end position="187"/>
    </location>
</feature>
<dbReference type="PANTHER" id="PTHR34069:SF2">
    <property type="entry name" value="BETA-KETOACYL-[ACYL-CARRIER-PROTEIN] SYNTHASE III"/>
    <property type="match status" value="1"/>
</dbReference>
<dbReference type="InterPro" id="IPR013751">
    <property type="entry name" value="ACP_syn_III_N"/>
</dbReference>
<keyword evidence="4 10" id="KW-0808">Transferase</keyword>
<comment type="pathway">
    <text evidence="10">Lipid metabolism; fatty acid biosynthesis.</text>
</comment>
<feature type="active site" evidence="10">
    <location>
        <position position="255"/>
    </location>
</feature>
<dbReference type="EMBL" id="CP114767">
    <property type="protein sequence ID" value="WBA42705.1"/>
    <property type="molecule type" value="Genomic_DNA"/>
</dbReference>
<dbReference type="CDD" id="cd00830">
    <property type="entry name" value="KAS_III"/>
    <property type="match status" value="1"/>
</dbReference>
<accession>A0ABY7LVF8</accession>
<evidence type="ECO:0000256" key="1">
    <source>
        <dbReference type="ARBA" id="ARBA00008642"/>
    </source>
</evidence>
<keyword evidence="7 10" id="KW-0275">Fatty acid biosynthesis</keyword>
<evidence type="ECO:0000256" key="2">
    <source>
        <dbReference type="ARBA" id="ARBA00022490"/>
    </source>
</evidence>
<keyword evidence="9 10" id="KW-0012">Acyltransferase</keyword>
<comment type="domain">
    <text evidence="10">The last Arg residue of the ACP-binding site is essential for the weak association between ACP/AcpP and FabH.</text>
</comment>
<proteinExistence type="inferred from homology"/>
<comment type="function">
    <text evidence="10">Catalyzes the condensation reaction of fatty acid synthesis by the addition to an acyl acceptor of two carbons from malonyl-ACP. Catalyzes the first condensation reaction which initiates fatty acid synthesis and may therefore play a role in governing the total rate of fatty acid production. Possesses both acetoacetyl-ACP synthase and acetyl transacylase activities. Its substrate specificity determines the biosynthesis of branched-chain and/or straight-chain of fatty acids.</text>
</comment>
<comment type="subunit">
    <text evidence="10">Homodimer.</text>
</comment>
<evidence type="ECO:0000259" key="12">
    <source>
        <dbReference type="Pfam" id="PF08545"/>
    </source>
</evidence>
<feature type="active site" evidence="10">
    <location>
        <position position="285"/>
    </location>
</feature>
<sequence length="339" mass="36818">MRITAAITGVGSYVPDYVLTNHELEKLVDTTDEWITTRTGIKERRILKGENQGTSVMAIKAVQQLLEKTGTKAEDIDLLICSTTTPDLVFPATANIISAAVGTTKAFSFDMQAACSGFLFALATGAQYIQTGTYQKVVVVGADKMSSIIDYTDRANCIIFGDGAGAVLLEPNTDGYGVLDQVLRSDGNGEQYLHQKAGGSRRPPSSETVANREHFVYQEGATVFKFAVTNMANVAAQVMERNHLTNEEVAWLVPHQANKRIIDATANRMGVGPEKVMLNIHRYGNTTNGTIPLCLADYEQQLRRGDNLVLAAFGGGFTWGSIYLKWAYDPKPDPQAALA</sequence>
<evidence type="ECO:0000256" key="4">
    <source>
        <dbReference type="ARBA" id="ARBA00022679"/>
    </source>
</evidence>
<evidence type="ECO:0000256" key="9">
    <source>
        <dbReference type="ARBA" id="ARBA00023315"/>
    </source>
</evidence>
<evidence type="ECO:0000256" key="10">
    <source>
        <dbReference type="HAMAP-Rule" id="MF_01815"/>
    </source>
</evidence>
<dbReference type="Pfam" id="PF08541">
    <property type="entry name" value="ACP_syn_III_C"/>
    <property type="match status" value="1"/>
</dbReference>
<feature type="active site" evidence="10">
    <location>
        <position position="115"/>
    </location>
</feature>
<dbReference type="RefSeq" id="WP_269560755.1">
    <property type="nucleotide sequence ID" value="NZ_CP114767.1"/>
</dbReference>
<protein>
    <recommendedName>
        <fullName evidence="10">Beta-ketoacyl-[acyl-carrier-protein] synthase III</fullName>
        <shortName evidence="10">Beta-ketoacyl-ACP synthase III</shortName>
        <shortName evidence="10">KAS III</shortName>
        <ecNumber evidence="10">2.3.1.180</ecNumber>
    </recommendedName>
    <alternativeName>
        <fullName evidence="10">3-oxoacyl-[acyl-carrier-protein] synthase 3</fullName>
    </alternativeName>
    <alternativeName>
        <fullName evidence="10">3-oxoacyl-[acyl-carrier-protein] synthase III</fullName>
    </alternativeName>
</protein>
<dbReference type="InterPro" id="IPR004655">
    <property type="entry name" value="FabH"/>
</dbReference>
<dbReference type="NCBIfam" id="TIGR00747">
    <property type="entry name" value="fabH"/>
    <property type="match status" value="1"/>
</dbReference>